<sequence length="73" mass="8480">MQNVQLNEVDTNKTEVYSVWVIPSEDVTVRLTEEEARDKFRKGCEGVKKVYSVNVEKVDVGTFIYQCVYLFIV</sequence>
<dbReference type="Proteomes" id="UP000824120">
    <property type="component" value="Chromosome 3"/>
</dbReference>
<evidence type="ECO:0000313" key="1">
    <source>
        <dbReference type="EMBL" id="KAG5613863.1"/>
    </source>
</evidence>
<keyword evidence="2" id="KW-1185">Reference proteome</keyword>
<reference evidence="1 2" key="1">
    <citation type="submission" date="2020-09" db="EMBL/GenBank/DDBJ databases">
        <title>De no assembly of potato wild relative species, Solanum commersonii.</title>
        <authorList>
            <person name="Cho K."/>
        </authorList>
    </citation>
    <scope>NUCLEOTIDE SEQUENCE [LARGE SCALE GENOMIC DNA]</scope>
    <source>
        <strain evidence="1">LZ3.2</strain>
        <tissue evidence="1">Leaf</tissue>
    </source>
</reference>
<protein>
    <submittedName>
        <fullName evidence="1">Uncharacterized protein</fullName>
    </submittedName>
</protein>
<organism evidence="1 2">
    <name type="scientific">Solanum commersonii</name>
    <name type="common">Commerson's wild potato</name>
    <name type="synonym">Commerson's nightshade</name>
    <dbReference type="NCBI Taxonomy" id="4109"/>
    <lineage>
        <taxon>Eukaryota</taxon>
        <taxon>Viridiplantae</taxon>
        <taxon>Streptophyta</taxon>
        <taxon>Embryophyta</taxon>
        <taxon>Tracheophyta</taxon>
        <taxon>Spermatophyta</taxon>
        <taxon>Magnoliopsida</taxon>
        <taxon>eudicotyledons</taxon>
        <taxon>Gunneridae</taxon>
        <taxon>Pentapetalae</taxon>
        <taxon>asterids</taxon>
        <taxon>lamiids</taxon>
        <taxon>Solanales</taxon>
        <taxon>Solanaceae</taxon>
        <taxon>Solanoideae</taxon>
        <taxon>Solaneae</taxon>
        <taxon>Solanum</taxon>
    </lineage>
</organism>
<gene>
    <name evidence="1" type="ORF">H5410_013687</name>
</gene>
<dbReference type="EMBL" id="JACXVP010000003">
    <property type="protein sequence ID" value="KAG5613863.1"/>
    <property type="molecule type" value="Genomic_DNA"/>
</dbReference>
<dbReference type="AlphaFoldDB" id="A0A9J5ZP64"/>
<dbReference type="OrthoDB" id="514292at2759"/>
<comment type="caution">
    <text evidence="1">The sequence shown here is derived from an EMBL/GenBank/DDBJ whole genome shotgun (WGS) entry which is preliminary data.</text>
</comment>
<accession>A0A9J5ZP64</accession>
<proteinExistence type="predicted"/>
<name>A0A9J5ZP64_SOLCO</name>
<evidence type="ECO:0000313" key="2">
    <source>
        <dbReference type="Proteomes" id="UP000824120"/>
    </source>
</evidence>